<accession>A0A422NXD4</accession>
<dbReference type="GO" id="GO:0005930">
    <property type="term" value="C:axoneme"/>
    <property type="evidence" value="ECO:0007669"/>
    <property type="project" value="TreeGrafter"/>
</dbReference>
<dbReference type="RefSeq" id="XP_029241346.1">
    <property type="nucleotide sequence ID" value="XM_029378868.1"/>
</dbReference>
<dbReference type="GO" id="GO:0036064">
    <property type="term" value="C:ciliary basal body"/>
    <property type="evidence" value="ECO:0007669"/>
    <property type="project" value="TreeGrafter"/>
</dbReference>
<evidence type="ECO:0000256" key="4">
    <source>
        <dbReference type="SAM" id="Coils"/>
    </source>
</evidence>
<dbReference type="EMBL" id="MKGL01000037">
    <property type="protein sequence ID" value="RNF10091.1"/>
    <property type="molecule type" value="Genomic_DNA"/>
</dbReference>
<dbReference type="InterPro" id="IPR051885">
    <property type="entry name" value="CC_CF"/>
</dbReference>
<keyword evidence="3" id="KW-0966">Cell projection</keyword>
<dbReference type="OMA" id="RYEPIME"/>
<dbReference type="PANTHER" id="PTHR15654:SF1">
    <property type="entry name" value="COILED-COIL DOMAIN-CONTAINING PROTEIN 96"/>
    <property type="match status" value="1"/>
</dbReference>
<dbReference type="GO" id="GO:0060271">
    <property type="term" value="P:cilium assembly"/>
    <property type="evidence" value="ECO:0007669"/>
    <property type="project" value="TreeGrafter"/>
</dbReference>
<reference evidence="6 7" key="1">
    <citation type="journal article" date="2018" name="BMC Genomics">
        <title>Genomic comparison of Trypanosoma conorhini and Trypanosoma rangeli to Trypanosoma cruzi strains of high and low virulence.</title>
        <authorList>
            <person name="Bradwell K.R."/>
            <person name="Koparde V.N."/>
            <person name="Matveyev A.V."/>
            <person name="Serrano M.G."/>
            <person name="Alves J.M."/>
            <person name="Parikh H."/>
            <person name="Huang B."/>
            <person name="Lee V."/>
            <person name="Espinosa-Alvarez O."/>
            <person name="Ortiz P.A."/>
            <person name="Costa-Martins A.G."/>
            <person name="Teixeira M.M."/>
            <person name="Buck G.A."/>
        </authorList>
    </citation>
    <scope>NUCLEOTIDE SEQUENCE [LARGE SCALE GENOMIC DNA]</scope>
    <source>
        <strain evidence="6 7">AM80</strain>
    </source>
</reference>
<dbReference type="OrthoDB" id="10254794at2759"/>
<dbReference type="Proteomes" id="UP000283634">
    <property type="component" value="Unassembled WGS sequence"/>
</dbReference>
<dbReference type="GeneID" id="40325773"/>
<comment type="caution">
    <text evidence="6">The sequence shown here is derived from an EMBL/GenBank/DDBJ whole genome shotgun (WGS) entry which is preliminary data.</text>
</comment>
<dbReference type="InterPro" id="IPR025254">
    <property type="entry name" value="CCDC113/CCDC96_CC"/>
</dbReference>
<name>A0A422NXD4_TRYRA</name>
<dbReference type="AlphaFoldDB" id="A0A422NXD4"/>
<protein>
    <submittedName>
        <fullName evidence="6">Putative coiled-coil domain-containing protein 96</fullName>
    </submittedName>
</protein>
<dbReference type="VEuPathDB" id="TriTrypDB:TRSC58_04720"/>
<evidence type="ECO:0000256" key="2">
    <source>
        <dbReference type="ARBA" id="ARBA00023054"/>
    </source>
</evidence>
<proteinExistence type="predicted"/>
<feature type="coiled-coil region" evidence="4">
    <location>
        <begin position="252"/>
        <end position="328"/>
    </location>
</feature>
<comment type="subcellular location">
    <subcellularLocation>
        <location evidence="1">Cell projection</location>
        <location evidence="1">Cilium</location>
    </subcellularLocation>
</comment>
<keyword evidence="7" id="KW-1185">Reference proteome</keyword>
<evidence type="ECO:0000259" key="5">
    <source>
        <dbReference type="Pfam" id="PF13870"/>
    </source>
</evidence>
<sequence length="414" mass="47971">MYEYDDQQFKEEALRVKAAEVIQKRWKEYAARREAEAETWRDKAVHLGAAAAAAAAAVVAAKEEEPTAAVSVTEEPQRLLAEYTRLVEQRKAVVERSLSCQRQLARHFALQRQRKGEERPQAVSPEAEQQYWLAVRQMRDEQQVVQSQKDAAGALLSEIKQQHQSTIDAALAQEEEFREYIKQLAQESVFVRTHRQLTAEEIAAFLERDKDQRFKIRNARIRHLLLCHDLEKLQRAAAQRDLQQDGMNLIDFEQLKIENTNLNEKIEERNEDLLKLRRKVTTTIHVLTHVKEKLEFMKVENIQLRRQVSTTEEELNELRDKLAQTKRRRDHFATSNIKMREKMPMVGSEKLLLDYERRKAACKAMRQDVLDNAAKHKELLAAIDRNQVVLNGLQKTLALGNPANVGVAQLRAMT</sequence>
<feature type="domain" description="CCDC113/CCDC96 coiled-coil" evidence="5">
    <location>
        <begin position="211"/>
        <end position="383"/>
    </location>
</feature>
<evidence type="ECO:0000256" key="3">
    <source>
        <dbReference type="ARBA" id="ARBA00023273"/>
    </source>
</evidence>
<evidence type="ECO:0000313" key="6">
    <source>
        <dbReference type="EMBL" id="RNF10091.1"/>
    </source>
</evidence>
<dbReference type="Pfam" id="PF13870">
    <property type="entry name" value="CCDC113_CCDC96_CC"/>
    <property type="match status" value="1"/>
</dbReference>
<organism evidence="6 7">
    <name type="scientific">Trypanosoma rangeli</name>
    <dbReference type="NCBI Taxonomy" id="5698"/>
    <lineage>
        <taxon>Eukaryota</taxon>
        <taxon>Discoba</taxon>
        <taxon>Euglenozoa</taxon>
        <taxon>Kinetoplastea</taxon>
        <taxon>Metakinetoplastina</taxon>
        <taxon>Trypanosomatida</taxon>
        <taxon>Trypanosomatidae</taxon>
        <taxon>Trypanosoma</taxon>
        <taxon>Herpetosoma</taxon>
    </lineage>
</organism>
<gene>
    <name evidence="6" type="ORF">TraAM80_01840</name>
</gene>
<dbReference type="PANTHER" id="PTHR15654">
    <property type="entry name" value="COILED-COIL DOMAIN-CONTAINING PROTEIN 113-RELATED"/>
    <property type="match status" value="1"/>
</dbReference>
<keyword evidence="2 4" id="KW-0175">Coiled coil</keyword>
<evidence type="ECO:0000313" key="7">
    <source>
        <dbReference type="Proteomes" id="UP000283634"/>
    </source>
</evidence>
<evidence type="ECO:0000256" key="1">
    <source>
        <dbReference type="ARBA" id="ARBA00004138"/>
    </source>
</evidence>